<reference evidence="1" key="1">
    <citation type="submission" date="2019-08" db="EMBL/GenBank/DDBJ databases">
        <authorList>
            <person name="Kucharzyk K."/>
            <person name="Murdoch R.W."/>
            <person name="Higgins S."/>
            <person name="Loffler F."/>
        </authorList>
    </citation>
    <scope>NUCLEOTIDE SEQUENCE</scope>
</reference>
<comment type="caution">
    <text evidence="1">The sequence shown here is derived from an EMBL/GenBank/DDBJ whole genome shotgun (WGS) entry which is preliminary data.</text>
</comment>
<accession>A0A645GFT7</accession>
<name>A0A645GFT7_9ZZZZ</name>
<organism evidence="1">
    <name type="scientific">bioreactor metagenome</name>
    <dbReference type="NCBI Taxonomy" id="1076179"/>
    <lineage>
        <taxon>unclassified sequences</taxon>
        <taxon>metagenomes</taxon>
        <taxon>ecological metagenomes</taxon>
    </lineage>
</organism>
<sequence length="160" mass="18052">MGHVHEAQEVYRLLNFVRHIAQSLEYVLHYRVIPEKSEGPLQHDGYTVLQLVPYGFPVPESPEVHPLGLALTAASCARDPFEWQIQIAALGTVADMIEHLALIGPVLICSPYHVYEHALTCRALPYEPEDLACGQRGADIIQYDSAFEFLSDVLYFQKVY</sequence>
<dbReference type="AlphaFoldDB" id="A0A645GFT7"/>
<protein>
    <submittedName>
        <fullName evidence="1">Uncharacterized protein</fullName>
    </submittedName>
</protein>
<gene>
    <name evidence="1" type="ORF">SDC9_172433</name>
</gene>
<proteinExistence type="predicted"/>
<dbReference type="EMBL" id="VSSQ01074061">
    <property type="protein sequence ID" value="MPN25026.1"/>
    <property type="molecule type" value="Genomic_DNA"/>
</dbReference>
<evidence type="ECO:0000313" key="1">
    <source>
        <dbReference type="EMBL" id="MPN25026.1"/>
    </source>
</evidence>